<comment type="caution">
    <text evidence="2">The sequence shown here is derived from an EMBL/GenBank/DDBJ whole genome shotgun (WGS) entry which is preliminary data.</text>
</comment>
<dbReference type="EMBL" id="JBBEGL010000007">
    <property type="protein sequence ID" value="MEJ2889634.1"/>
    <property type="molecule type" value="Genomic_DNA"/>
</dbReference>
<dbReference type="Pfam" id="PF12697">
    <property type="entry name" value="Abhydrolase_6"/>
    <property type="match status" value="1"/>
</dbReference>
<keyword evidence="2" id="KW-0378">Hydrolase</keyword>
<dbReference type="GO" id="GO:0016787">
    <property type="term" value="F:hydrolase activity"/>
    <property type="evidence" value="ECO:0007669"/>
    <property type="project" value="UniProtKB-KW"/>
</dbReference>
<dbReference type="Proteomes" id="UP001370100">
    <property type="component" value="Unassembled WGS sequence"/>
</dbReference>
<keyword evidence="3" id="KW-1185">Reference proteome</keyword>
<accession>A0ABU8NCE6</accession>
<dbReference type="PANTHER" id="PTHR46438:SF2">
    <property type="entry name" value="ALPHA_BETA-HYDROLASES SUPERFAMILY PROTEIN"/>
    <property type="match status" value="1"/>
</dbReference>
<proteinExistence type="predicted"/>
<feature type="domain" description="AB hydrolase-1" evidence="1">
    <location>
        <begin position="44"/>
        <end position="313"/>
    </location>
</feature>
<dbReference type="RefSeq" id="WP_337717391.1">
    <property type="nucleotide sequence ID" value="NZ_JBBEGL010000007.1"/>
</dbReference>
<dbReference type="SUPFAM" id="SSF53474">
    <property type="entry name" value="alpha/beta-Hydrolases"/>
    <property type="match status" value="1"/>
</dbReference>
<dbReference type="InterPro" id="IPR000073">
    <property type="entry name" value="AB_hydrolase_1"/>
</dbReference>
<evidence type="ECO:0000313" key="2">
    <source>
        <dbReference type="EMBL" id="MEJ2889634.1"/>
    </source>
</evidence>
<sequence length="327" mass="35636">MSAPLEAADRAGTFVSHAFDEHLVDLGEIRMNYATAGDPSSPPLLLIPGQSESWWGYAAAMPLLVEHFHVHAVDLRGQGRSTWTPGRYTIDIFGGDLVRFIDLVIGRPTLVSGMSSGGVLSAWLSAFAKPGQIRAAVWEDPPVFACQTAPAVGPGIRQAIGPVFDAWNTWLGDQWKVGDWDGLLRAMPTALPPEILRALASMIPPPAPDAYPPAGQNLREYDPEWGRAFTSGAATASCDHVTMLRAVRVPVLFTHHFRTVDEQTARLIGASSDQQARRACELVAEAGQRIDYRSFPEMPHSMHEHAPKQYVEAVLDFVATLDPLETP</sequence>
<dbReference type="PANTHER" id="PTHR46438">
    <property type="entry name" value="ALPHA/BETA-HYDROLASES SUPERFAMILY PROTEIN"/>
    <property type="match status" value="1"/>
</dbReference>
<evidence type="ECO:0000313" key="3">
    <source>
        <dbReference type="Proteomes" id="UP001370100"/>
    </source>
</evidence>
<organism evidence="2 3">
    <name type="scientific">Actinomycetospora aeridis</name>
    <dbReference type="NCBI Taxonomy" id="3129231"/>
    <lineage>
        <taxon>Bacteria</taxon>
        <taxon>Bacillati</taxon>
        <taxon>Actinomycetota</taxon>
        <taxon>Actinomycetes</taxon>
        <taxon>Pseudonocardiales</taxon>
        <taxon>Pseudonocardiaceae</taxon>
        <taxon>Actinomycetospora</taxon>
    </lineage>
</organism>
<evidence type="ECO:0000259" key="1">
    <source>
        <dbReference type="Pfam" id="PF12697"/>
    </source>
</evidence>
<protein>
    <submittedName>
        <fullName evidence="2">Alpha/beta hydrolase</fullName>
    </submittedName>
</protein>
<reference evidence="2 3" key="1">
    <citation type="submission" date="2024-03" db="EMBL/GenBank/DDBJ databases">
        <title>Actinomycetospora sp. OC33-EN06, a novel actinomycete isolated from wild orchid (Aerides multiflora).</title>
        <authorList>
            <person name="Suriyachadkun C."/>
        </authorList>
    </citation>
    <scope>NUCLEOTIDE SEQUENCE [LARGE SCALE GENOMIC DNA]</scope>
    <source>
        <strain evidence="2 3">OC33-EN06</strain>
    </source>
</reference>
<name>A0ABU8NCE6_9PSEU</name>
<gene>
    <name evidence="2" type="ORF">WCD41_24445</name>
</gene>
<dbReference type="InterPro" id="IPR029058">
    <property type="entry name" value="AB_hydrolase_fold"/>
</dbReference>
<dbReference type="Gene3D" id="3.40.50.1820">
    <property type="entry name" value="alpha/beta hydrolase"/>
    <property type="match status" value="1"/>
</dbReference>